<proteinExistence type="predicted"/>
<evidence type="ECO:0000313" key="1">
    <source>
        <dbReference type="Proteomes" id="UP000887565"/>
    </source>
</evidence>
<organism evidence="1 2">
    <name type="scientific">Romanomermis culicivorax</name>
    <name type="common">Nematode worm</name>
    <dbReference type="NCBI Taxonomy" id="13658"/>
    <lineage>
        <taxon>Eukaryota</taxon>
        <taxon>Metazoa</taxon>
        <taxon>Ecdysozoa</taxon>
        <taxon>Nematoda</taxon>
        <taxon>Enoplea</taxon>
        <taxon>Dorylaimia</taxon>
        <taxon>Mermithida</taxon>
        <taxon>Mermithoidea</taxon>
        <taxon>Mermithidae</taxon>
        <taxon>Romanomermis</taxon>
    </lineage>
</organism>
<name>A0A915KJK5_ROMCU</name>
<dbReference type="WBParaSite" id="nRc.2.0.1.t38939-RA">
    <property type="protein sequence ID" value="nRc.2.0.1.t38939-RA"/>
    <property type="gene ID" value="nRc.2.0.1.g38939"/>
</dbReference>
<dbReference type="Proteomes" id="UP000887565">
    <property type="component" value="Unplaced"/>
</dbReference>
<reference evidence="2" key="1">
    <citation type="submission" date="2022-11" db="UniProtKB">
        <authorList>
            <consortium name="WormBaseParasite"/>
        </authorList>
    </citation>
    <scope>IDENTIFICATION</scope>
</reference>
<dbReference type="AlphaFoldDB" id="A0A915KJK5"/>
<protein>
    <submittedName>
        <fullName evidence="2">Uncharacterized protein</fullName>
    </submittedName>
</protein>
<accession>A0A915KJK5</accession>
<keyword evidence="1" id="KW-1185">Reference proteome</keyword>
<evidence type="ECO:0000313" key="2">
    <source>
        <dbReference type="WBParaSite" id="nRc.2.0.1.t38939-RA"/>
    </source>
</evidence>
<sequence length="95" mass="10869">MGSCKRLAFDLKITVLTSDPPICTTSILELFLGHLRFTQKVHHAENYLDRKLCTDQNDDNHKLLACLPYKNDQRSTARALNLQKTVILVNKLCEI</sequence>